<dbReference type="Proteomes" id="UP000269721">
    <property type="component" value="Unassembled WGS sequence"/>
</dbReference>
<keyword evidence="4" id="KW-1185">Reference proteome</keyword>
<evidence type="ECO:0000256" key="2">
    <source>
        <dbReference type="SAM" id="Phobius"/>
    </source>
</evidence>
<dbReference type="AlphaFoldDB" id="A0A4P9WA40"/>
<feature type="transmembrane region" description="Helical" evidence="2">
    <location>
        <begin position="146"/>
        <end position="167"/>
    </location>
</feature>
<keyword evidence="2" id="KW-0472">Membrane</keyword>
<evidence type="ECO:0000313" key="3">
    <source>
        <dbReference type="EMBL" id="RKO89072.1"/>
    </source>
</evidence>
<evidence type="ECO:0000313" key="4">
    <source>
        <dbReference type="Proteomes" id="UP000269721"/>
    </source>
</evidence>
<feature type="region of interest" description="Disordered" evidence="1">
    <location>
        <begin position="30"/>
        <end position="52"/>
    </location>
</feature>
<reference evidence="4" key="1">
    <citation type="journal article" date="2018" name="Nat. Microbiol.">
        <title>Leveraging single-cell genomics to expand the fungal tree of life.</title>
        <authorList>
            <person name="Ahrendt S.R."/>
            <person name="Quandt C.A."/>
            <person name="Ciobanu D."/>
            <person name="Clum A."/>
            <person name="Salamov A."/>
            <person name="Andreopoulos B."/>
            <person name="Cheng J.F."/>
            <person name="Woyke T."/>
            <person name="Pelin A."/>
            <person name="Henrissat B."/>
            <person name="Reynolds N.K."/>
            <person name="Benny G.L."/>
            <person name="Smith M.E."/>
            <person name="James T.Y."/>
            <person name="Grigoriev I.V."/>
        </authorList>
    </citation>
    <scope>NUCLEOTIDE SEQUENCE [LARGE SCALE GENOMIC DNA]</scope>
</reference>
<sequence length="223" mass="23521">MSQYQSDPYPPRPQGETYVMQVPQQPLNIPRPANQPLNIPRPVPSYPATSEQSSPASYMLTIVGFIVLMLSEAVLIGGVAGGAKGSYQGYKYCALFASNNQGPGTGTCDAAIGLASIGLISAFLVVGYLALATHKGQYVSPSLHQSFFYAAVLSALVTLCADIIVAGGTASTCHKANDDGSACSDVFGLFGSLRTTEAAYGFGFLAFAIWLVVAFLEFRKSRQ</sequence>
<feature type="transmembrane region" description="Helical" evidence="2">
    <location>
        <begin position="198"/>
        <end position="218"/>
    </location>
</feature>
<gene>
    <name evidence="3" type="ORF">BDK51DRAFT_27740</name>
</gene>
<evidence type="ECO:0008006" key="5">
    <source>
        <dbReference type="Google" id="ProtNLM"/>
    </source>
</evidence>
<organism evidence="3 4">
    <name type="scientific">Blyttiomyces helicus</name>
    <dbReference type="NCBI Taxonomy" id="388810"/>
    <lineage>
        <taxon>Eukaryota</taxon>
        <taxon>Fungi</taxon>
        <taxon>Fungi incertae sedis</taxon>
        <taxon>Chytridiomycota</taxon>
        <taxon>Chytridiomycota incertae sedis</taxon>
        <taxon>Chytridiomycetes</taxon>
        <taxon>Chytridiomycetes incertae sedis</taxon>
        <taxon>Blyttiomyces</taxon>
    </lineage>
</organism>
<feature type="transmembrane region" description="Helical" evidence="2">
    <location>
        <begin position="110"/>
        <end position="134"/>
    </location>
</feature>
<keyword evidence="2" id="KW-0812">Transmembrane</keyword>
<dbReference type="EMBL" id="KZ996304">
    <property type="protein sequence ID" value="RKO89072.1"/>
    <property type="molecule type" value="Genomic_DNA"/>
</dbReference>
<keyword evidence="2" id="KW-1133">Transmembrane helix</keyword>
<name>A0A4P9WA40_9FUNG</name>
<protein>
    <recommendedName>
        <fullName evidence="5">MARVEL domain-containing protein</fullName>
    </recommendedName>
</protein>
<feature type="transmembrane region" description="Helical" evidence="2">
    <location>
        <begin position="58"/>
        <end position="80"/>
    </location>
</feature>
<evidence type="ECO:0000256" key="1">
    <source>
        <dbReference type="SAM" id="MobiDB-lite"/>
    </source>
</evidence>
<accession>A0A4P9WA40</accession>
<proteinExistence type="predicted"/>